<evidence type="ECO:0000256" key="2">
    <source>
        <dbReference type="ARBA" id="ARBA00022679"/>
    </source>
</evidence>
<evidence type="ECO:0000256" key="4">
    <source>
        <dbReference type="ARBA" id="ARBA00022722"/>
    </source>
</evidence>
<feature type="region of interest" description="Disordered" evidence="8">
    <location>
        <begin position="1"/>
        <end position="60"/>
    </location>
</feature>
<dbReference type="Gene3D" id="3.10.10.10">
    <property type="entry name" value="HIV Type 1 Reverse Transcriptase, subunit A, domain 1"/>
    <property type="match status" value="1"/>
</dbReference>
<dbReference type="Proteomes" id="UP001221898">
    <property type="component" value="Unassembled WGS sequence"/>
</dbReference>
<sequence length="231" mass="25902">AELPKEKAKPVPVKKEQEVAKEKPAPVKKAAEVPKEKMKPAPLQKDPEVPKEKAKPAAVKEEYDVPKEKLWFVPPKRGPYVMELIKAYMAEHEVPKEESKPGPVKKVHARSRRLNPAKLATAKGEFANMEKLGIVRRSNSPWASPLHMVPKSDGGCRQCGDYRRLNDATIPDRYPVPHVQDFSARLAGKTVFSKVDLIRGYHQVPVNAEDIPKTAVITPFGLFEFLRMAFG</sequence>
<dbReference type="InterPro" id="IPR000477">
    <property type="entry name" value="RT_dom"/>
</dbReference>
<dbReference type="PANTHER" id="PTHR24559">
    <property type="entry name" value="TRANSPOSON TY3-I GAG-POL POLYPROTEIN"/>
    <property type="match status" value="1"/>
</dbReference>
<dbReference type="FunFam" id="3.10.10.10:FF:000007">
    <property type="entry name" value="Retrovirus-related Pol polyprotein from transposon 17.6-like Protein"/>
    <property type="match status" value="1"/>
</dbReference>
<keyword evidence="7" id="KW-0695">RNA-directed DNA polymerase</keyword>
<keyword evidence="4" id="KW-0540">Nuclease</keyword>
<reference evidence="10" key="1">
    <citation type="journal article" date="2023" name="Science">
        <title>Genome structures resolve the early diversification of teleost fishes.</title>
        <authorList>
            <person name="Parey E."/>
            <person name="Louis A."/>
            <person name="Montfort J."/>
            <person name="Bouchez O."/>
            <person name="Roques C."/>
            <person name="Iampietro C."/>
            <person name="Lluch J."/>
            <person name="Castinel A."/>
            <person name="Donnadieu C."/>
            <person name="Desvignes T."/>
            <person name="Floi Bucao C."/>
            <person name="Jouanno E."/>
            <person name="Wen M."/>
            <person name="Mejri S."/>
            <person name="Dirks R."/>
            <person name="Jansen H."/>
            <person name="Henkel C."/>
            <person name="Chen W.J."/>
            <person name="Zahm M."/>
            <person name="Cabau C."/>
            <person name="Klopp C."/>
            <person name="Thompson A.W."/>
            <person name="Robinson-Rechavi M."/>
            <person name="Braasch I."/>
            <person name="Lecointre G."/>
            <person name="Bobe J."/>
            <person name="Postlethwait J.H."/>
            <person name="Berthelot C."/>
            <person name="Roest Crollius H."/>
            <person name="Guiguen Y."/>
        </authorList>
    </citation>
    <scope>NUCLEOTIDE SEQUENCE</scope>
    <source>
        <strain evidence="10">NC1722</strain>
    </source>
</reference>
<keyword evidence="6" id="KW-0378">Hydrolase</keyword>
<feature type="non-terminal residue" evidence="10">
    <location>
        <position position="231"/>
    </location>
</feature>
<comment type="caution">
    <text evidence="10">The sequence shown here is derived from an EMBL/GenBank/DDBJ whole genome shotgun (WGS) entry which is preliminary data.</text>
</comment>
<keyword evidence="2" id="KW-0808">Transferase</keyword>
<dbReference type="Pfam" id="PF00078">
    <property type="entry name" value="RVT_1"/>
    <property type="match status" value="1"/>
</dbReference>
<evidence type="ECO:0000313" key="11">
    <source>
        <dbReference type="Proteomes" id="UP001221898"/>
    </source>
</evidence>
<dbReference type="AlphaFoldDB" id="A0AAD7S928"/>
<dbReference type="GO" id="GO:0006508">
    <property type="term" value="P:proteolysis"/>
    <property type="evidence" value="ECO:0007669"/>
    <property type="project" value="UniProtKB-KW"/>
</dbReference>
<dbReference type="InterPro" id="IPR053134">
    <property type="entry name" value="RNA-dir_DNA_polymerase"/>
</dbReference>
<dbReference type="EMBL" id="JAINUG010000092">
    <property type="protein sequence ID" value="KAJ8398230.1"/>
    <property type="molecule type" value="Genomic_DNA"/>
</dbReference>
<dbReference type="InterPro" id="IPR043502">
    <property type="entry name" value="DNA/RNA_pol_sf"/>
</dbReference>
<evidence type="ECO:0000256" key="8">
    <source>
        <dbReference type="SAM" id="MobiDB-lite"/>
    </source>
</evidence>
<gene>
    <name evidence="10" type="ORF">AAFF_G00430740</name>
</gene>
<keyword evidence="11" id="KW-1185">Reference proteome</keyword>
<evidence type="ECO:0000259" key="9">
    <source>
        <dbReference type="Pfam" id="PF00078"/>
    </source>
</evidence>
<protein>
    <recommendedName>
        <fullName evidence="9">Reverse transcriptase domain-containing protein</fullName>
    </recommendedName>
</protein>
<keyword evidence="3" id="KW-0548">Nucleotidyltransferase</keyword>
<proteinExistence type="predicted"/>
<evidence type="ECO:0000256" key="1">
    <source>
        <dbReference type="ARBA" id="ARBA00022670"/>
    </source>
</evidence>
<accession>A0AAD7S928</accession>
<dbReference type="PANTHER" id="PTHR24559:SF444">
    <property type="entry name" value="REVERSE TRANSCRIPTASE DOMAIN-CONTAINING PROTEIN"/>
    <property type="match status" value="1"/>
</dbReference>
<keyword evidence="5" id="KW-0255">Endonuclease</keyword>
<organism evidence="10 11">
    <name type="scientific">Aldrovandia affinis</name>
    <dbReference type="NCBI Taxonomy" id="143900"/>
    <lineage>
        <taxon>Eukaryota</taxon>
        <taxon>Metazoa</taxon>
        <taxon>Chordata</taxon>
        <taxon>Craniata</taxon>
        <taxon>Vertebrata</taxon>
        <taxon>Euteleostomi</taxon>
        <taxon>Actinopterygii</taxon>
        <taxon>Neopterygii</taxon>
        <taxon>Teleostei</taxon>
        <taxon>Notacanthiformes</taxon>
        <taxon>Halosauridae</taxon>
        <taxon>Aldrovandia</taxon>
    </lineage>
</organism>
<dbReference type="GO" id="GO:0004519">
    <property type="term" value="F:endonuclease activity"/>
    <property type="evidence" value="ECO:0007669"/>
    <property type="project" value="UniProtKB-KW"/>
</dbReference>
<evidence type="ECO:0000256" key="6">
    <source>
        <dbReference type="ARBA" id="ARBA00022801"/>
    </source>
</evidence>
<name>A0AAD7S928_9TELE</name>
<evidence type="ECO:0000256" key="7">
    <source>
        <dbReference type="ARBA" id="ARBA00022918"/>
    </source>
</evidence>
<dbReference type="GO" id="GO:0008233">
    <property type="term" value="F:peptidase activity"/>
    <property type="evidence" value="ECO:0007669"/>
    <property type="project" value="UniProtKB-KW"/>
</dbReference>
<evidence type="ECO:0000256" key="5">
    <source>
        <dbReference type="ARBA" id="ARBA00022759"/>
    </source>
</evidence>
<feature type="domain" description="Reverse transcriptase" evidence="9">
    <location>
        <begin position="149"/>
        <end position="230"/>
    </location>
</feature>
<dbReference type="GO" id="GO:0003964">
    <property type="term" value="F:RNA-directed DNA polymerase activity"/>
    <property type="evidence" value="ECO:0007669"/>
    <property type="project" value="UniProtKB-KW"/>
</dbReference>
<evidence type="ECO:0000313" key="10">
    <source>
        <dbReference type="EMBL" id="KAJ8398230.1"/>
    </source>
</evidence>
<evidence type="ECO:0000256" key="3">
    <source>
        <dbReference type="ARBA" id="ARBA00022695"/>
    </source>
</evidence>
<dbReference type="CDD" id="cd01647">
    <property type="entry name" value="RT_LTR"/>
    <property type="match status" value="1"/>
</dbReference>
<dbReference type="SUPFAM" id="SSF56672">
    <property type="entry name" value="DNA/RNA polymerases"/>
    <property type="match status" value="1"/>
</dbReference>
<keyword evidence="1" id="KW-0645">Protease</keyword>